<evidence type="ECO:0000259" key="4">
    <source>
        <dbReference type="Pfam" id="PF00394"/>
    </source>
</evidence>
<dbReference type="CDD" id="cd13846">
    <property type="entry name" value="CuRO_1_AAO_like_1"/>
    <property type="match status" value="1"/>
</dbReference>
<feature type="domain" description="Plastocyanin-like" evidence="4">
    <location>
        <begin position="159"/>
        <end position="295"/>
    </location>
</feature>
<evidence type="ECO:0000313" key="7">
    <source>
        <dbReference type="EMBL" id="KAK3039685.1"/>
    </source>
</evidence>
<sequence length="541" mass="60865">MRSPCSAIVACVLVLLLHCVNGEDPYRFFTWKITYGTIYPLGVKQQAILINGQFPGPQIDCVTNDNLIISVYNYLSEPFLMSWNGLQHRRNSWQDGVYGTNCPIPPGKNFTYMLQAKDQIGSFFYYPSLGFHKAAGAFGGIKIYSRPRIPVPFPFPAGDHTVLAGDWFKRSHRQLKLILDSGHNLPLPDGLLINGRGWNGYTFAVDQGKTYRFRISNVGLTSSINFRIQGHTMKLVETEGSHTLQNTYTALDVHLGQSYSVLVTADQPAKDYYIVVSSRFTSPVLTTTAVLHYRNSFTKVSGPIPGGPTTQIDWSLNQVRSIRWNLTASGPRPNPQGSYHYGMIQTARTIVLANSAPWINGKQRYAVNSVSFVPGDTPLKLADYFKIGGVFNLGSIPDKPSYGNGYLATSVMAADFRSFIEIVFQNWEDTVQSWHIDGYSFFVVGMDGGQWTPGSRSRYNLRDTVSRSTTQVYPRSWTAIYIALDNVGMWNIRSENWARQYLGQQFYLRVYSPSNSWRDEYPIPKNALLCGRALGHRTRPL</sequence>
<dbReference type="CDD" id="cd13894">
    <property type="entry name" value="CuRO_3_AAO_like_1"/>
    <property type="match status" value="1"/>
</dbReference>
<evidence type="ECO:0000259" key="6">
    <source>
        <dbReference type="Pfam" id="PF07732"/>
    </source>
</evidence>
<gene>
    <name evidence="7" type="ORF">RJ639_027026</name>
</gene>
<reference evidence="7" key="1">
    <citation type="submission" date="2022-12" db="EMBL/GenBank/DDBJ databases">
        <title>Draft genome assemblies for two species of Escallonia (Escalloniales).</title>
        <authorList>
            <person name="Chanderbali A."/>
            <person name="Dervinis C."/>
            <person name="Anghel I."/>
            <person name="Soltis D."/>
            <person name="Soltis P."/>
            <person name="Zapata F."/>
        </authorList>
    </citation>
    <scope>NUCLEOTIDE SEQUENCE</scope>
    <source>
        <strain evidence="7">UCBG64.0493</strain>
        <tissue evidence="7">Leaf</tissue>
    </source>
</reference>
<protein>
    <submittedName>
        <fullName evidence="7">Uncharacterized protein</fullName>
    </submittedName>
</protein>
<dbReference type="GO" id="GO:0005507">
    <property type="term" value="F:copper ion binding"/>
    <property type="evidence" value="ECO:0007669"/>
    <property type="project" value="InterPro"/>
</dbReference>
<dbReference type="InterPro" id="IPR045087">
    <property type="entry name" value="Cu-oxidase_fam"/>
</dbReference>
<comment type="similarity">
    <text evidence="1">Belongs to the multicopper oxidase family.</text>
</comment>
<evidence type="ECO:0000256" key="2">
    <source>
        <dbReference type="ARBA" id="ARBA00023180"/>
    </source>
</evidence>
<dbReference type="FunFam" id="2.60.40.420:FF:000012">
    <property type="entry name" value="Monocopper oxidase-like protein"/>
    <property type="match status" value="1"/>
</dbReference>
<feature type="signal peptide" evidence="3">
    <location>
        <begin position="1"/>
        <end position="22"/>
    </location>
</feature>
<dbReference type="EMBL" id="JAVXUP010000071">
    <property type="protein sequence ID" value="KAK3039685.1"/>
    <property type="molecule type" value="Genomic_DNA"/>
</dbReference>
<keyword evidence="8" id="KW-1185">Reference proteome</keyword>
<feature type="domain" description="Plastocyanin-like" evidence="5">
    <location>
        <begin position="376"/>
        <end position="513"/>
    </location>
</feature>
<accession>A0AA88XCD1</accession>
<dbReference type="Pfam" id="PF07732">
    <property type="entry name" value="Cu-oxidase_3"/>
    <property type="match status" value="1"/>
</dbReference>
<dbReference type="SUPFAM" id="SSF49503">
    <property type="entry name" value="Cupredoxins"/>
    <property type="match status" value="3"/>
</dbReference>
<evidence type="ECO:0000259" key="5">
    <source>
        <dbReference type="Pfam" id="PF07731"/>
    </source>
</evidence>
<dbReference type="InterPro" id="IPR008972">
    <property type="entry name" value="Cupredoxin"/>
</dbReference>
<dbReference type="InterPro" id="IPR034273">
    <property type="entry name" value="CuRO_1_AAO-like"/>
</dbReference>
<dbReference type="Pfam" id="PF00394">
    <property type="entry name" value="Cu-oxidase"/>
    <property type="match status" value="1"/>
</dbReference>
<proteinExistence type="inferred from homology"/>
<dbReference type="InterPro" id="IPR011706">
    <property type="entry name" value="Cu-oxidase_C"/>
</dbReference>
<evidence type="ECO:0000256" key="3">
    <source>
        <dbReference type="SAM" id="SignalP"/>
    </source>
</evidence>
<dbReference type="InterPro" id="IPR011707">
    <property type="entry name" value="Cu-oxidase-like_N"/>
</dbReference>
<dbReference type="PANTHER" id="PTHR11709:SF11">
    <property type="entry name" value="L-ASCORBATE OXIDASE HOMOLOG ISOFORM X1"/>
    <property type="match status" value="1"/>
</dbReference>
<feature type="domain" description="Plastocyanin-like" evidence="6">
    <location>
        <begin position="33"/>
        <end position="146"/>
    </location>
</feature>
<dbReference type="Gene3D" id="2.60.40.420">
    <property type="entry name" value="Cupredoxins - blue copper proteins"/>
    <property type="match status" value="3"/>
</dbReference>
<dbReference type="InterPro" id="IPR001117">
    <property type="entry name" value="Cu-oxidase_2nd"/>
</dbReference>
<dbReference type="InterPro" id="IPR034275">
    <property type="entry name" value="CuRO_3_AO-like"/>
</dbReference>
<evidence type="ECO:0000256" key="1">
    <source>
        <dbReference type="ARBA" id="ARBA00010609"/>
    </source>
</evidence>
<dbReference type="AlphaFoldDB" id="A0AA88XCD1"/>
<keyword evidence="3" id="KW-0732">Signal</keyword>
<dbReference type="Proteomes" id="UP001188597">
    <property type="component" value="Unassembled WGS sequence"/>
</dbReference>
<organism evidence="7 8">
    <name type="scientific">Escallonia herrerae</name>
    <dbReference type="NCBI Taxonomy" id="1293975"/>
    <lineage>
        <taxon>Eukaryota</taxon>
        <taxon>Viridiplantae</taxon>
        <taxon>Streptophyta</taxon>
        <taxon>Embryophyta</taxon>
        <taxon>Tracheophyta</taxon>
        <taxon>Spermatophyta</taxon>
        <taxon>Magnoliopsida</taxon>
        <taxon>eudicotyledons</taxon>
        <taxon>Gunneridae</taxon>
        <taxon>Pentapetalae</taxon>
        <taxon>asterids</taxon>
        <taxon>campanulids</taxon>
        <taxon>Escalloniales</taxon>
        <taxon>Escalloniaceae</taxon>
        <taxon>Escallonia</taxon>
    </lineage>
</organism>
<dbReference type="FunFam" id="2.60.40.420:FF:000016">
    <property type="entry name" value="Monocopper oxidase-like protein"/>
    <property type="match status" value="1"/>
</dbReference>
<dbReference type="PANTHER" id="PTHR11709">
    <property type="entry name" value="MULTI-COPPER OXIDASE"/>
    <property type="match status" value="1"/>
</dbReference>
<feature type="chain" id="PRO_5041742708" evidence="3">
    <location>
        <begin position="23"/>
        <end position="541"/>
    </location>
</feature>
<keyword evidence="2" id="KW-0325">Glycoprotein</keyword>
<comment type="caution">
    <text evidence="7">The sequence shown here is derived from an EMBL/GenBank/DDBJ whole genome shotgun (WGS) entry which is preliminary data.</text>
</comment>
<dbReference type="Pfam" id="PF07731">
    <property type="entry name" value="Cu-oxidase_2"/>
    <property type="match status" value="1"/>
</dbReference>
<evidence type="ECO:0000313" key="8">
    <source>
        <dbReference type="Proteomes" id="UP001188597"/>
    </source>
</evidence>
<name>A0AA88XCD1_9ASTE</name>
<dbReference type="GO" id="GO:0016491">
    <property type="term" value="F:oxidoreductase activity"/>
    <property type="evidence" value="ECO:0007669"/>
    <property type="project" value="InterPro"/>
</dbReference>